<organism evidence="8 9">
    <name type="scientific">Dissophora globulifera</name>
    <dbReference type="NCBI Taxonomy" id="979702"/>
    <lineage>
        <taxon>Eukaryota</taxon>
        <taxon>Fungi</taxon>
        <taxon>Fungi incertae sedis</taxon>
        <taxon>Mucoromycota</taxon>
        <taxon>Mortierellomycotina</taxon>
        <taxon>Mortierellomycetes</taxon>
        <taxon>Mortierellales</taxon>
        <taxon>Mortierellaceae</taxon>
        <taxon>Dissophora</taxon>
    </lineage>
</organism>
<feature type="coiled-coil region" evidence="6">
    <location>
        <begin position="386"/>
        <end position="538"/>
    </location>
</feature>
<reference evidence="8" key="1">
    <citation type="journal article" date="2020" name="Fungal Divers.">
        <title>Resolving the Mortierellaceae phylogeny through synthesis of multi-gene phylogenetics and phylogenomics.</title>
        <authorList>
            <person name="Vandepol N."/>
            <person name="Liber J."/>
            <person name="Desiro A."/>
            <person name="Na H."/>
            <person name="Kennedy M."/>
            <person name="Barry K."/>
            <person name="Grigoriev I.V."/>
            <person name="Miller A.N."/>
            <person name="O'Donnell K."/>
            <person name="Stajich J.E."/>
            <person name="Bonito G."/>
        </authorList>
    </citation>
    <scope>NUCLEOTIDE SEQUENCE</scope>
    <source>
        <strain evidence="8">REB-010B</strain>
    </source>
</reference>
<feature type="region of interest" description="Disordered" evidence="7">
    <location>
        <begin position="303"/>
        <end position="357"/>
    </location>
</feature>
<feature type="compositionally biased region" description="Basic and acidic residues" evidence="7">
    <location>
        <begin position="142"/>
        <end position="157"/>
    </location>
</feature>
<feature type="region of interest" description="Disordered" evidence="7">
    <location>
        <begin position="1"/>
        <end position="37"/>
    </location>
</feature>
<dbReference type="OrthoDB" id="416344at2759"/>
<feature type="compositionally biased region" description="Polar residues" evidence="7">
    <location>
        <begin position="244"/>
        <end position="255"/>
    </location>
</feature>
<keyword evidence="2" id="KW-0547">Nucleotide-binding</keyword>
<feature type="coiled-coil region" evidence="6">
    <location>
        <begin position="1066"/>
        <end position="1118"/>
    </location>
</feature>
<dbReference type="GO" id="GO:0005874">
    <property type="term" value="C:microtubule"/>
    <property type="evidence" value="ECO:0007669"/>
    <property type="project" value="UniProtKB-KW"/>
</dbReference>
<feature type="coiled-coil region" evidence="6">
    <location>
        <begin position="563"/>
        <end position="877"/>
    </location>
</feature>
<feature type="coiled-coil region" evidence="6">
    <location>
        <begin position="1239"/>
        <end position="1287"/>
    </location>
</feature>
<feature type="compositionally biased region" description="Basic and acidic residues" evidence="7">
    <location>
        <begin position="94"/>
        <end position="108"/>
    </location>
</feature>
<evidence type="ECO:0000313" key="9">
    <source>
        <dbReference type="Proteomes" id="UP000738325"/>
    </source>
</evidence>
<keyword evidence="4 6" id="KW-0175">Coiled coil</keyword>
<dbReference type="GO" id="GO:0005524">
    <property type="term" value="F:ATP binding"/>
    <property type="evidence" value="ECO:0007669"/>
    <property type="project" value="UniProtKB-KW"/>
</dbReference>
<protein>
    <submittedName>
        <fullName evidence="8">Uncharacterized protein</fullName>
    </submittedName>
</protein>
<keyword evidence="3" id="KW-0067">ATP-binding</keyword>
<accession>A0A9P6UXK0</accession>
<dbReference type="Gene3D" id="1.10.287.1490">
    <property type="match status" value="1"/>
</dbReference>
<proteinExistence type="predicted"/>
<feature type="coiled-coil region" evidence="6">
    <location>
        <begin position="1478"/>
        <end position="1505"/>
    </location>
</feature>
<feature type="coiled-coil region" evidence="6">
    <location>
        <begin position="1623"/>
        <end position="1657"/>
    </location>
</feature>
<dbReference type="PANTHER" id="PTHR37739">
    <property type="entry name" value="KINESIN-LIKE PROTEIN KIN-12D"/>
    <property type="match status" value="1"/>
</dbReference>
<feature type="coiled-coil region" evidence="6">
    <location>
        <begin position="1147"/>
        <end position="1214"/>
    </location>
</feature>
<evidence type="ECO:0000313" key="8">
    <source>
        <dbReference type="EMBL" id="KAG0326001.1"/>
    </source>
</evidence>
<name>A0A9P6UXK0_9FUNG</name>
<dbReference type="SUPFAM" id="SSF57997">
    <property type="entry name" value="Tropomyosin"/>
    <property type="match status" value="1"/>
</dbReference>
<evidence type="ECO:0000256" key="1">
    <source>
        <dbReference type="ARBA" id="ARBA00022701"/>
    </source>
</evidence>
<keyword evidence="9" id="KW-1185">Reference proteome</keyword>
<keyword evidence="1" id="KW-0493">Microtubule</keyword>
<gene>
    <name evidence="8" type="ORF">BGZ99_010295</name>
</gene>
<feature type="compositionally biased region" description="Polar residues" evidence="7">
    <location>
        <begin position="10"/>
        <end position="37"/>
    </location>
</feature>
<evidence type="ECO:0000256" key="3">
    <source>
        <dbReference type="ARBA" id="ARBA00022840"/>
    </source>
</evidence>
<dbReference type="PANTHER" id="PTHR37739:SF16">
    <property type="entry name" value="KINESIN-LIKE PROTEIN"/>
    <property type="match status" value="1"/>
</dbReference>
<dbReference type="EMBL" id="JAAAIP010000095">
    <property type="protein sequence ID" value="KAG0326001.1"/>
    <property type="molecule type" value="Genomic_DNA"/>
</dbReference>
<dbReference type="Proteomes" id="UP000738325">
    <property type="component" value="Unassembled WGS sequence"/>
</dbReference>
<sequence length="1731" mass="198320">MAYATRSRGSDLSSSQRTTMTPNRLSPVQNVSTHATQLPSPLVSATAVLPAPTDSMENVTWTASAMTDQVQPSKDDRYYQMIPQNALKNHHVRFKDSGNDTSQPHDDFDTTSNARDNLDIDLNLSHMNHQMQSNRDRKRGGRREIEGEDTIRLRDRLGLSNQLPQEPPRMAMKSSLSTNIPDESSLPRHVRFEMDSPLNLSVGQHLRYEGRDGAGMDVDAAEGSGTKLTTEHEGGSGMDMEIESLSSRSGNNVESEGSGLIARAGRAFSSILFSKPEENGLSLNSDMEEDGEVHINREIAQSGDSSVLAPHRSQNSTSVSTSTNASTSSSTTITSTTTNRTTSTSQKDKSRSDKRRLRREIQAEAIASHQLSEKSEIDRQTARAAIISLDNDVVLLQRRLQEKEDALRDAESRVTEFQRVAIHTETLTREIHTLETTIQELQQDIRVKEQSLEQLQEHRQSHEHKIQQLGQDLRAKEIAQADAETIQRDLDEANKRRAQLMVQIQSLKDAVQVRDSEIRGAHATIADLESSLQDHSEEKERNVESMSVLRKEMTDRERELEKCHKTIQAMKDAQGTVESLEKQLQSMRRPLDAAASELKELQKKKRSLIKDNGRVEKLTEDVRYLKAKVKDMEFHLGEARATVKELSVTKQRSEELEQELKGLREQASVQETHLTYLEDIASAHESCGADIHQLQKEVRDLQTQMQDKEETIVALQKEINDADKEQHIQRLQLEMQTLMHEMETKERAAEVVKERSDDDHKKVSSTVSALRTEVEGLRQMLRTKSQSLEDANKRIQDLESAEMTTKTLSTEVDNLRQLLRTKSKSLKEANKKGEDLHAANLNVNALKLEVDNFRRELQEKSQYLKEAKIKVKELAVEKEKNMNLTLEVTSLERMVSDKDLQIAAVNKLLDSMRERADKARQLQSEVKELHKNLTRADRAVDNSTRDLMAASSTASRLIVDVESLRERLAQKERDLLLADTEIKDLQLKSEQVSELLVKIDQLEQSQNSHAKNSEEAKDKVESLEAYIKAVESYVGDLQQRLRFKETKFQSTINKATKGRDVIVKKLEESQVKVKELRTQYEETEKDTKIRIRDKEDQIKALEKELEAWEKHEESWIVKTSDLTNELACGMSVQLDKDHVIQKLQYMIQEDNLEVSRLNEAINDARMELREDRKRRAHESEEEVQQKTLLLKIDKDSLQKTVTDLQNQIEHLHKRIRLDQDHEANEMELSERIHELNYWKQNATEQINEWEAMVVHLEEENVRLVGELKQSECRIHSLETMVDNAEGRRLKAVEQTENLVAMIATHKKKLTMLRGVLAQHDVNDARFNESMHALNLKVDEAEAAKEELSHEVRAKEARIAQLEARLRSEMSSYKVHLADARHKIEDRDRTVEMLHSSIADHVERNAEMESEVAKDRNSLLTLERTLDKLRGSLSAQILKYRSLDHRYQAVLAMQGDQEQKFLKLEKRLAYASARGTDKNRHFQSHVRRLESELERALQKTNDLQLEVHSVTASYHDILAQLKATSKKRAQIAPQDTGNHDTCAARVQAGESEVVKLSARISELNETLAHMTRDHAAREQEWVRTEEGYKDRVELMFKSHRVLESQLVDVTKMRDQERAGREGDRVKYERERRMMDETMQGLRQQNEKVQKEHALLEASMRNEMTTTRDLTAMLAKVRRSIKRGSESELRSLDELESELKSRESLVEETIMTTRIRMDSGMFEGNSMQGAAAH</sequence>
<feature type="region of interest" description="Disordered" evidence="7">
    <location>
        <begin position="214"/>
        <end position="257"/>
    </location>
</feature>
<evidence type="ECO:0000256" key="7">
    <source>
        <dbReference type="SAM" id="MobiDB-lite"/>
    </source>
</evidence>
<feature type="coiled-coil region" evidence="6">
    <location>
        <begin position="1330"/>
        <end position="1371"/>
    </location>
</feature>
<evidence type="ECO:0000256" key="5">
    <source>
        <dbReference type="ARBA" id="ARBA00023175"/>
    </source>
</evidence>
<feature type="coiled-coil region" evidence="6">
    <location>
        <begin position="902"/>
        <end position="1019"/>
    </location>
</feature>
<evidence type="ECO:0000256" key="2">
    <source>
        <dbReference type="ARBA" id="ARBA00022741"/>
    </source>
</evidence>
<feature type="coiled-coil region" evidence="6">
    <location>
        <begin position="1545"/>
        <end position="1572"/>
    </location>
</feature>
<feature type="region of interest" description="Disordered" evidence="7">
    <location>
        <begin position="127"/>
        <end position="183"/>
    </location>
</feature>
<evidence type="ECO:0000256" key="6">
    <source>
        <dbReference type="SAM" id="Coils"/>
    </source>
</evidence>
<feature type="region of interest" description="Disordered" evidence="7">
    <location>
        <begin position="94"/>
        <end position="114"/>
    </location>
</feature>
<comment type="caution">
    <text evidence="8">The sequence shown here is derived from an EMBL/GenBank/DDBJ whole genome shotgun (WGS) entry which is preliminary data.</text>
</comment>
<dbReference type="InterPro" id="IPR044986">
    <property type="entry name" value="KIF15/KIN-12"/>
</dbReference>
<evidence type="ECO:0000256" key="4">
    <source>
        <dbReference type="ARBA" id="ARBA00023054"/>
    </source>
</evidence>
<feature type="compositionally biased region" description="Low complexity" evidence="7">
    <location>
        <begin position="313"/>
        <end position="345"/>
    </location>
</feature>
<keyword evidence="5" id="KW-0505">Motor protein</keyword>